<organism evidence="4 5">
    <name type="scientific">Sumerlaea chitinivorans</name>
    <dbReference type="NCBI Taxonomy" id="2250252"/>
    <lineage>
        <taxon>Bacteria</taxon>
        <taxon>Candidatus Sumerlaeota</taxon>
        <taxon>Candidatus Sumerlaeia</taxon>
        <taxon>Candidatus Sumerlaeales</taxon>
        <taxon>Candidatus Sumerlaeaceae</taxon>
        <taxon>Candidatus Sumerlaea</taxon>
    </lineage>
</organism>
<gene>
    <name evidence="4" type="ORF">BRCON_1803</name>
</gene>
<dbReference type="InterPro" id="IPR031107">
    <property type="entry name" value="Small_HSP"/>
</dbReference>
<dbReference type="SUPFAM" id="SSF49764">
    <property type="entry name" value="HSP20-like chaperones"/>
    <property type="match status" value="1"/>
</dbReference>
<dbReference type="Proteomes" id="UP000262583">
    <property type="component" value="Chromosome"/>
</dbReference>
<sequence length="184" mass="21260">MKFNKLVPWNWFKKEEEQERSFLPVRRDEFAWPDWPLANLHREIDRIFDEFFRGVGAPLARWDRLLAPVTQGGWFKPSVEIAANDKEYTVSVELPGVTEKDVTLEVVGDTLRISGEKKQEREEKGQNYYRSERTYGAFQRLLTLPEDANTDGIQAVFKNGVLTVTIPRKASAEGEAKRIEVKTS</sequence>
<dbReference type="PANTHER" id="PTHR11527">
    <property type="entry name" value="HEAT-SHOCK PROTEIN 20 FAMILY MEMBER"/>
    <property type="match status" value="1"/>
</dbReference>
<comment type="similarity">
    <text evidence="1 2">Belongs to the small heat shock protein (HSP20) family.</text>
</comment>
<evidence type="ECO:0000313" key="5">
    <source>
        <dbReference type="Proteomes" id="UP000262583"/>
    </source>
</evidence>
<dbReference type="InterPro" id="IPR002068">
    <property type="entry name" value="A-crystallin/Hsp20_dom"/>
</dbReference>
<evidence type="ECO:0000259" key="3">
    <source>
        <dbReference type="PROSITE" id="PS01031"/>
    </source>
</evidence>
<proteinExistence type="inferred from homology"/>
<dbReference type="PROSITE" id="PS01031">
    <property type="entry name" value="SHSP"/>
    <property type="match status" value="1"/>
</dbReference>
<protein>
    <submittedName>
        <fullName evidence="4">Small HspC2 heat shock protein</fullName>
    </submittedName>
</protein>
<accession>A0A2Z4Y5Y1</accession>
<dbReference type="EMBL" id="CP030759">
    <property type="protein sequence ID" value="AXA36580.1"/>
    <property type="molecule type" value="Genomic_DNA"/>
</dbReference>
<evidence type="ECO:0000256" key="1">
    <source>
        <dbReference type="PROSITE-ProRule" id="PRU00285"/>
    </source>
</evidence>
<name>A0A2Z4Y5Y1_SUMC1</name>
<evidence type="ECO:0000256" key="2">
    <source>
        <dbReference type="RuleBase" id="RU003616"/>
    </source>
</evidence>
<evidence type="ECO:0000313" key="4">
    <source>
        <dbReference type="EMBL" id="AXA36580.1"/>
    </source>
</evidence>
<dbReference type="KEGG" id="schv:BRCON_1803"/>
<dbReference type="AlphaFoldDB" id="A0A2Z4Y5Y1"/>
<reference evidence="4 5" key="1">
    <citation type="submission" date="2018-05" db="EMBL/GenBank/DDBJ databases">
        <title>A metagenomic window into the 2 km-deep terrestrial subsurface aquifer revealed taxonomically and functionally diverse microbial community comprising novel uncultured bacterial lineages.</title>
        <authorList>
            <person name="Kadnikov V.V."/>
            <person name="Mardanov A.V."/>
            <person name="Beletsky A.V."/>
            <person name="Banks D."/>
            <person name="Pimenov N.V."/>
            <person name="Frank Y.A."/>
            <person name="Karnachuk O.V."/>
            <person name="Ravin N.V."/>
        </authorList>
    </citation>
    <scope>NUCLEOTIDE SEQUENCE [LARGE SCALE GENOMIC DNA]</scope>
    <source>
        <strain evidence="4">BY</strain>
    </source>
</reference>
<dbReference type="Gene3D" id="2.60.40.790">
    <property type="match status" value="1"/>
</dbReference>
<dbReference type="Pfam" id="PF00011">
    <property type="entry name" value="HSP20"/>
    <property type="match status" value="1"/>
</dbReference>
<dbReference type="CDD" id="cd06464">
    <property type="entry name" value="ACD_sHsps-like"/>
    <property type="match status" value="1"/>
</dbReference>
<keyword evidence="4" id="KW-0346">Stress response</keyword>
<dbReference type="InterPro" id="IPR008978">
    <property type="entry name" value="HSP20-like_chaperone"/>
</dbReference>
<feature type="domain" description="SHSP" evidence="3">
    <location>
        <begin position="70"/>
        <end position="184"/>
    </location>
</feature>